<name>A0ABW4L7F6_9MICO</name>
<dbReference type="InterPro" id="IPR014746">
    <property type="entry name" value="Gln_synth/guanido_kin_cat_dom"/>
</dbReference>
<proteinExistence type="predicted"/>
<evidence type="ECO:0000313" key="2">
    <source>
        <dbReference type="EMBL" id="MFD1719478.1"/>
    </source>
</evidence>
<dbReference type="Pfam" id="PF04107">
    <property type="entry name" value="GCS2"/>
    <property type="match status" value="1"/>
</dbReference>
<accession>A0ABW4L7F6</accession>
<protein>
    <submittedName>
        <fullName evidence="2">Glutamate-cysteine ligase family protein</fullName>
    </submittedName>
</protein>
<sequence length="492" mass="56286">MGDEVAGAGYSRADHTRYRRAVQRCLDALEEMLDAGSFEEDEWRTGLEIELNLVDSSFQPTMKNDEVLERIDDWRYQTELGRFNIELNVEPRRIDGQSLLNLESGMRKNLNRARDRAGDVGAGLVMVGVLPTLRPPEPGRSWFSPSERYRLLDEAILTARKEDVEIDIRGYERLRMTADTIAVEAACTSTQFHLQVRPNRFARYWNAAQALAGPQLALGANSPYVFGHRLLAESRTELFLQSTDTRPPELRNQGVRPQVPFGERWISSIFDLFEENVRYYPALLPEVSDEDPFETLAAGGTPELAELRLHNGTIYRWNRPVYDVSDGRPHLRVENRVLPSGPTVIDVLANAAFFYGVSVAMVLDEQRPIWSRMSFDAARENFRSAARDGNYARLYWPGLGHVEWDELVLRTLLPMAQRGLERLGVAQDVLDRYLPVIEGRARRRVNGASWQIAATEAFERRGMDRWQALTHMLEEYVHLMHANEPVHAWPLP</sequence>
<reference evidence="3" key="1">
    <citation type="journal article" date="2019" name="Int. J. Syst. Evol. Microbiol.">
        <title>The Global Catalogue of Microorganisms (GCM) 10K type strain sequencing project: providing services to taxonomists for standard genome sequencing and annotation.</title>
        <authorList>
            <consortium name="The Broad Institute Genomics Platform"/>
            <consortium name="The Broad Institute Genome Sequencing Center for Infectious Disease"/>
            <person name="Wu L."/>
            <person name="Ma J."/>
        </authorList>
    </citation>
    <scope>NUCLEOTIDE SEQUENCE [LARGE SCALE GENOMIC DNA]</scope>
    <source>
        <strain evidence="3">JCM 17130</strain>
    </source>
</reference>
<evidence type="ECO:0000313" key="3">
    <source>
        <dbReference type="Proteomes" id="UP001597277"/>
    </source>
</evidence>
<dbReference type="GO" id="GO:0016874">
    <property type="term" value="F:ligase activity"/>
    <property type="evidence" value="ECO:0007669"/>
    <property type="project" value="UniProtKB-KW"/>
</dbReference>
<evidence type="ECO:0000256" key="1">
    <source>
        <dbReference type="ARBA" id="ARBA00048819"/>
    </source>
</evidence>
<dbReference type="PIRSF" id="PIRSF012666">
    <property type="entry name" value="UCP012666"/>
    <property type="match status" value="1"/>
</dbReference>
<keyword evidence="3" id="KW-1185">Reference proteome</keyword>
<dbReference type="Gene3D" id="3.30.590.20">
    <property type="match status" value="1"/>
</dbReference>
<dbReference type="InterPro" id="IPR016602">
    <property type="entry name" value="UCP012666"/>
</dbReference>
<comment type="catalytic activity">
    <reaction evidence="1">
        <text>L-cysteine + L-glutamate + ATP = gamma-L-glutamyl-L-cysteine + ADP + phosphate + H(+)</text>
        <dbReference type="Rhea" id="RHEA:13285"/>
        <dbReference type="ChEBI" id="CHEBI:15378"/>
        <dbReference type="ChEBI" id="CHEBI:29985"/>
        <dbReference type="ChEBI" id="CHEBI:30616"/>
        <dbReference type="ChEBI" id="CHEBI:35235"/>
        <dbReference type="ChEBI" id="CHEBI:43474"/>
        <dbReference type="ChEBI" id="CHEBI:58173"/>
        <dbReference type="ChEBI" id="CHEBI:456216"/>
        <dbReference type="EC" id="6.3.2.2"/>
    </reaction>
</comment>
<comment type="caution">
    <text evidence="2">The sequence shown here is derived from an EMBL/GenBank/DDBJ whole genome shotgun (WGS) entry which is preliminary data.</text>
</comment>
<keyword evidence="2" id="KW-0436">Ligase</keyword>
<dbReference type="EMBL" id="JBHUEE010000010">
    <property type="protein sequence ID" value="MFD1719478.1"/>
    <property type="molecule type" value="Genomic_DNA"/>
</dbReference>
<dbReference type="InterPro" id="IPR006336">
    <property type="entry name" value="GCS2"/>
</dbReference>
<dbReference type="Proteomes" id="UP001597277">
    <property type="component" value="Unassembled WGS sequence"/>
</dbReference>
<dbReference type="PANTHER" id="PTHR36510">
    <property type="entry name" value="GLUTAMATE--CYSTEINE LIGASE 2-RELATED"/>
    <property type="match status" value="1"/>
</dbReference>
<organism evidence="2 3">
    <name type="scientific">Georgenia deserti</name>
    <dbReference type="NCBI Taxonomy" id="2093781"/>
    <lineage>
        <taxon>Bacteria</taxon>
        <taxon>Bacillati</taxon>
        <taxon>Actinomycetota</taxon>
        <taxon>Actinomycetes</taxon>
        <taxon>Micrococcales</taxon>
        <taxon>Bogoriellaceae</taxon>
        <taxon>Georgenia</taxon>
    </lineage>
</organism>
<dbReference type="SUPFAM" id="SSF55931">
    <property type="entry name" value="Glutamine synthetase/guanido kinase"/>
    <property type="match status" value="1"/>
</dbReference>
<dbReference type="RefSeq" id="WP_388009855.1">
    <property type="nucleotide sequence ID" value="NZ_JBHUEE010000010.1"/>
</dbReference>
<dbReference type="InterPro" id="IPR050141">
    <property type="entry name" value="GCL_type2/YbdK_subfam"/>
</dbReference>
<dbReference type="PANTHER" id="PTHR36510:SF3">
    <property type="entry name" value="CONSERVED PROTEIN"/>
    <property type="match status" value="1"/>
</dbReference>
<gene>
    <name evidence="2" type="ORF">ACFSE6_16660</name>
</gene>